<feature type="domain" description="DUF4283" evidence="3">
    <location>
        <begin position="30"/>
        <end position="110"/>
    </location>
</feature>
<gene>
    <name evidence="4" type="ORF">OLC1_LOCUS9084</name>
</gene>
<evidence type="ECO:0000256" key="1">
    <source>
        <dbReference type="SAM" id="MobiDB-lite"/>
    </source>
</evidence>
<evidence type="ECO:0000259" key="2">
    <source>
        <dbReference type="Pfam" id="PF13456"/>
    </source>
</evidence>
<dbReference type="SUPFAM" id="SSF56219">
    <property type="entry name" value="DNase I-like"/>
    <property type="match status" value="1"/>
</dbReference>
<feature type="region of interest" description="Disordered" evidence="1">
    <location>
        <begin position="1"/>
        <end position="20"/>
    </location>
</feature>
<protein>
    <submittedName>
        <fullName evidence="4">OLC1v1035730C1</fullName>
    </submittedName>
</protein>
<dbReference type="Gene3D" id="3.30.420.10">
    <property type="entry name" value="Ribonuclease H-like superfamily/Ribonuclease H"/>
    <property type="match status" value="1"/>
</dbReference>
<dbReference type="GO" id="GO:0003676">
    <property type="term" value="F:nucleic acid binding"/>
    <property type="evidence" value="ECO:0007669"/>
    <property type="project" value="InterPro"/>
</dbReference>
<dbReference type="CDD" id="cd06222">
    <property type="entry name" value="RNase_H_like"/>
    <property type="match status" value="1"/>
</dbReference>
<dbReference type="InterPro" id="IPR044730">
    <property type="entry name" value="RNase_H-like_dom_plant"/>
</dbReference>
<dbReference type="PANTHER" id="PTHR31286:SF178">
    <property type="entry name" value="DUF4283 DOMAIN-CONTAINING PROTEIN"/>
    <property type="match status" value="1"/>
</dbReference>
<feature type="domain" description="RNase H type-1" evidence="2">
    <location>
        <begin position="586"/>
        <end position="685"/>
    </location>
</feature>
<dbReference type="Pfam" id="PF14111">
    <property type="entry name" value="DUF4283"/>
    <property type="match status" value="1"/>
</dbReference>
<feature type="compositionally biased region" description="Basic and acidic residues" evidence="1">
    <location>
        <begin position="295"/>
        <end position="311"/>
    </location>
</feature>
<dbReference type="InterPro" id="IPR025558">
    <property type="entry name" value="DUF4283"/>
</dbReference>
<name>A0AAV1CWV3_OLDCO</name>
<feature type="region of interest" description="Disordered" evidence="1">
    <location>
        <begin position="295"/>
        <end position="314"/>
    </location>
</feature>
<reference evidence="4" key="1">
    <citation type="submission" date="2023-03" db="EMBL/GenBank/DDBJ databases">
        <authorList>
            <person name="Julca I."/>
        </authorList>
    </citation>
    <scope>NUCLEOTIDE SEQUENCE</scope>
</reference>
<dbReference type="InterPro" id="IPR040256">
    <property type="entry name" value="At4g02000-like"/>
</dbReference>
<dbReference type="InterPro" id="IPR002156">
    <property type="entry name" value="RNaseH_domain"/>
</dbReference>
<dbReference type="PANTHER" id="PTHR31286">
    <property type="entry name" value="GLYCINE-RICH CELL WALL STRUCTURAL PROTEIN 1.8-LIKE"/>
    <property type="match status" value="1"/>
</dbReference>
<evidence type="ECO:0000313" key="5">
    <source>
        <dbReference type="Proteomes" id="UP001161247"/>
    </source>
</evidence>
<organism evidence="4 5">
    <name type="scientific">Oldenlandia corymbosa var. corymbosa</name>
    <dbReference type="NCBI Taxonomy" id="529605"/>
    <lineage>
        <taxon>Eukaryota</taxon>
        <taxon>Viridiplantae</taxon>
        <taxon>Streptophyta</taxon>
        <taxon>Embryophyta</taxon>
        <taxon>Tracheophyta</taxon>
        <taxon>Spermatophyta</taxon>
        <taxon>Magnoliopsida</taxon>
        <taxon>eudicotyledons</taxon>
        <taxon>Gunneridae</taxon>
        <taxon>Pentapetalae</taxon>
        <taxon>asterids</taxon>
        <taxon>lamiids</taxon>
        <taxon>Gentianales</taxon>
        <taxon>Rubiaceae</taxon>
        <taxon>Rubioideae</taxon>
        <taxon>Spermacoceae</taxon>
        <taxon>Hedyotis-Oldenlandia complex</taxon>
        <taxon>Oldenlandia</taxon>
    </lineage>
</organism>
<proteinExistence type="predicted"/>
<dbReference type="EMBL" id="OX459120">
    <property type="protein sequence ID" value="CAI9098987.1"/>
    <property type="molecule type" value="Genomic_DNA"/>
</dbReference>
<dbReference type="AlphaFoldDB" id="A0AAV1CWV3"/>
<dbReference type="InterPro" id="IPR036691">
    <property type="entry name" value="Endo/exonu/phosph_ase_sf"/>
</dbReference>
<evidence type="ECO:0000313" key="4">
    <source>
        <dbReference type="EMBL" id="CAI9098987.1"/>
    </source>
</evidence>
<dbReference type="InterPro" id="IPR036397">
    <property type="entry name" value="RNaseH_sf"/>
</dbReference>
<dbReference type="Proteomes" id="UP001161247">
    <property type="component" value="Chromosome 3"/>
</dbReference>
<dbReference type="GO" id="GO:0004523">
    <property type="term" value="F:RNA-DNA hybrid ribonuclease activity"/>
    <property type="evidence" value="ECO:0007669"/>
    <property type="project" value="InterPro"/>
</dbReference>
<accession>A0AAV1CWV3</accession>
<dbReference type="Pfam" id="PF13456">
    <property type="entry name" value="RVT_3"/>
    <property type="match status" value="1"/>
</dbReference>
<keyword evidence="5" id="KW-1185">Reference proteome</keyword>
<evidence type="ECO:0000259" key="3">
    <source>
        <dbReference type="Pfam" id="PF14111"/>
    </source>
</evidence>
<sequence>MDRFKKFSLSEKEKGGKELGNRHTHKEVEEGNRSLVGKIFGERKMNFYGVKNAMERPWRQRGLMGVEKIQTNTFQFIFTRSEDREAILRQRPWSFDSHFLVLQKWEEEMDYDAESFNFTPIWVQIWNVSRHWVSRKTGLELGELIGDVKDAIIPDVSGTEYRHIKVLVEMDLRKPLERGTMVKYKGHLEKGCETRASDLEMNKLKEGQFGPWLRAGFWKAERREASTKKKEEDGAKGGGLMDAITINGQFSGKWKKRARGGVENQMIEGECQDEAFVDGLGKRNRLMLERMTEMQQEGNKKIKQDRGEKTEWGLNPSSNVKHQDFIFRMGMDELQFEGREWTWAKNRRGEGYIEERLDRVFGSAGWLLEYPLARVIHVKRHASDHCLLFMDLSPVVQKRKVRFCFDRRWLNKEGIKEAVEKAWNSYCEGSPMHKVAAKIKLCRMELLKWSRGQALNSEKAIRSITQEMDQMKSQESEKEGMEVDGICSTCGNEVEDLEHVLFHCTQARRVWLLAPVSWEGMQQRTNNFADWWEGLMGATQTVEFMRRVECTVYILWHLWKSRNAWQFGQERTDAWSLVKRAEEEWQEAGVGYYARKENGELLVVVADSVDFVQNYLAAELIAIRMAMMEAQRRRFQKVEIQIDEKTMVTWLQGKTISVSDVSAIVDDIFLVKLDFECCKFVFIKKQ</sequence>